<evidence type="ECO:0000313" key="3">
    <source>
        <dbReference type="EMBL" id="MFC3674029.1"/>
    </source>
</evidence>
<sequence>MFRIPLGKTVHVDGAPYRMHVITTGNDYVLENKATRAPITLSSEEFSARLAAGTLELDPGPATEGGFDPVQADFHSLPDGLKAKADRRHRYVEAMRGHAIPKTEARLKPLLATLAAEFGDTAPPSPRTVIRWLSRWEQAGGRDVRALVPRTHRRGNRTRRVDSDVLDLIEAVIDECYYRREKITTIAVHELVCGRLKAHNEKRPPVEHLPFPSLATVRRAIADRSPYEVMVARKGKHAADRKFMPVQAGPVVARPMEVLEIDHTPLDIILVDSATGSVIGRPNMTAAIDKYSRMIVGFYIGYEPPGTHTVMLCLRHAILNKQYVREQYPDIQNVWPCEGLPTTIMVDNGPEFHSDGFRSACAQLGINITYAPGRSPWFKSAIERFFGSQNTSLLHQIRGTTFSRSADRGDYPSEKQAAISLTDLQHIVHIWLIDYYSQRIHRLRGRSPIETWNDGVRLHGLTPPRSAADLDCLIGGYATRHLTRRGIELFNLAYCGEKVFDLLNRPHRPDMVEVRYDHGDLSYILVLDPLTRTYVKLPSTEPEYTAGLTLAQHKIILDQTRKRIQGQMSIGDLCTTRLAIQTKIDEMVGRTASLRRQTAKRIKRFQNTESDQPGFPRQQMPVITPTPSNDPEMPAETPKPVRDWVAIETED</sequence>
<evidence type="ECO:0000313" key="4">
    <source>
        <dbReference type="Proteomes" id="UP001595711"/>
    </source>
</evidence>
<dbReference type="PROSITE" id="PS50994">
    <property type="entry name" value="INTEGRASE"/>
    <property type="match status" value="1"/>
</dbReference>
<protein>
    <submittedName>
        <fullName evidence="3">Mu transposase C-terminal domain-containing protein</fullName>
    </submittedName>
</protein>
<dbReference type="PANTHER" id="PTHR35004">
    <property type="entry name" value="TRANSPOSASE RV3428C-RELATED"/>
    <property type="match status" value="1"/>
</dbReference>
<reference evidence="4" key="1">
    <citation type="journal article" date="2019" name="Int. J. Syst. Evol. Microbiol.">
        <title>The Global Catalogue of Microorganisms (GCM) 10K type strain sequencing project: providing services to taxonomists for standard genome sequencing and annotation.</title>
        <authorList>
            <consortium name="The Broad Institute Genomics Platform"/>
            <consortium name="The Broad Institute Genome Sequencing Center for Infectious Disease"/>
            <person name="Wu L."/>
            <person name="Ma J."/>
        </authorList>
    </citation>
    <scope>NUCLEOTIDE SEQUENCE [LARGE SCALE GENOMIC DNA]</scope>
    <source>
        <strain evidence="4">KCTC 42182</strain>
    </source>
</reference>
<dbReference type="Gene3D" id="3.30.420.10">
    <property type="entry name" value="Ribonuclease H-like superfamily/Ribonuclease H"/>
    <property type="match status" value="1"/>
</dbReference>
<dbReference type="Pfam" id="PF09299">
    <property type="entry name" value="Mu-transpos_C"/>
    <property type="match status" value="1"/>
</dbReference>
<dbReference type="Proteomes" id="UP001595711">
    <property type="component" value="Unassembled WGS sequence"/>
</dbReference>
<dbReference type="InterPro" id="IPR015378">
    <property type="entry name" value="Transposase-like_Mu_C"/>
</dbReference>
<comment type="caution">
    <text evidence="3">The sequence shown here is derived from an EMBL/GenBank/DDBJ whole genome shotgun (WGS) entry which is preliminary data.</text>
</comment>
<dbReference type="EMBL" id="JBHRYJ010000001">
    <property type="protein sequence ID" value="MFC3674029.1"/>
    <property type="molecule type" value="Genomic_DNA"/>
</dbReference>
<name>A0ABV7VA17_9PROT</name>
<feature type="region of interest" description="Disordered" evidence="1">
    <location>
        <begin position="604"/>
        <end position="651"/>
    </location>
</feature>
<accession>A0ABV7VA17</accession>
<proteinExistence type="predicted"/>
<dbReference type="InterPro" id="IPR036397">
    <property type="entry name" value="RNaseH_sf"/>
</dbReference>
<evidence type="ECO:0000259" key="2">
    <source>
        <dbReference type="PROSITE" id="PS50994"/>
    </source>
</evidence>
<gene>
    <name evidence="3" type="ORF">ACFOOQ_00640</name>
</gene>
<organism evidence="3 4">
    <name type="scientific">Ferrovibrio xuzhouensis</name>
    <dbReference type="NCBI Taxonomy" id="1576914"/>
    <lineage>
        <taxon>Bacteria</taxon>
        <taxon>Pseudomonadati</taxon>
        <taxon>Pseudomonadota</taxon>
        <taxon>Alphaproteobacteria</taxon>
        <taxon>Rhodospirillales</taxon>
        <taxon>Rhodospirillaceae</taxon>
        <taxon>Ferrovibrio</taxon>
    </lineage>
</organism>
<dbReference type="RefSeq" id="WP_379720225.1">
    <property type="nucleotide sequence ID" value="NZ_JBHRYJ010000001.1"/>
</dbReference>
<keyword evidence="4" id="KW-1185">Reference proteome</keyword>
<dbReference type="InterPro" id="IPR012337">
    <property type="entry name" value="RNaseH-like_sf"/>
</dbReference>
<dbReference type="InterPro" id="IPR001584">
    <property type="entry name" value="Integrase_cat-core"/>
</dbReference>
<feature type="domain" description="Integrase catalytic" evidence="2">
    <location>
        <begin position="251"/>
        <end position="456"/>
    </location>
</feature>
<dbReference type="SUPFAM" id="SSF53098">
    <property type="entry name" value="Ribonuclease H-like"/>
    <property type="match status" value="1"/>
</dbReference>
<dbReference type="PANTHER" id="PTHR35004:SF6">
    <property type="entry name" value="TRANSPOSASE"/>
    <property type="match status" value="1"/>
</dbReference>
<evidence type="ECO:0000256" key="1">
    <source>
        <dbReference type="SAM" id="MobiDB-lite"/>
    </source>
</evidence>